<gene>
    <name evidence="2" type="ORF">AWRI4619_LOCUS8482</name>
</gene>
<accession>A0A9N8PGJ2</accession>
<dbReference type="Pfam" id="PF00856">
    <property type="entry name" value="SET"/>
    <property type="match status" value="1"/>
</dbReference>
<dbReference type="SMART" id="SM00317">
    <property type="entry name" value="SET"/>
    <property type="match status" value="1"/>
</dbReference>
<reference evidence="2" key="1">
    <citation type="submission" date="2020-06" db="EMBL/GenBank/DDBJ databases">
        <authorList>
            <person name="Onetto C."/>
        </authorList>
    </citation>
    <scope>NUCLEOTIDE SEQUENCE</scope>
</reference>
<dbReference type="InterPro" id="IPR046341">
    <property type="entry name" value="SET_dom_sf"/>
</dbReference>
<dbReference type="EMBL" id="CAIJEN010000015">
    <property type="protein sequence ID" value="CAD0094787.1"/>
    <property type="molecule type" value="Genomic_DNA"/>
</dbReference>
<proteinExistence type="predicted"/>
<dbReference type="Proteomes" id="UP000716446">
    <property type="component" value="Unassembled WGS sequence"/>
</dbReference>
<dbReference type="SUPFAM" id="SSF82199">
    <property type="entry name" value="SET domain"/>
    <property type="match status" value="1"/>
</dbReference>
<sequence length="166" mass="18724">MGLEKFESLPKEAVPLTRHCDIKLVLDTPKGRGVFAAARIPAHTVLETCPVLVLEPTENKDHIEKTELYHYTYNWPYTHPETFKQTTTQAVILGLGSMFNHSSLHQNVGWERDVANKLIVYKTLRKVEKGEELCISYGDRLWFKDADVGEEEDEGDGLGVLGGIEV</sequence>
<protein>
    <recommendedName>
        <fullName evidence="1">SET domain-containing protein</fullName>
    </recommendedName>
</protein>
<dbReference type="InterPro" id="IPR001214">
    <property type="entry name" value="SET_dom"/>
</dbReference>
<organism evidence="2 3">
    <name type="scientific">Aureobasidium vineae</name>
    <dbReference type="NCBI Taxonomy" id="2773715"/>
    <lineage>
        <taxon>Eukaryota</taxon>
        <taxon>Fungi</taxon>
        <taxon>Dikarya</taxon>
        <taxon>Ascomycota</taxon>
        <taxon>Pezizomycotina</taxon>
        <taxon>Dothideomycetes</taxon>
        <taxon>Dothideomycetidae</taxon>
        <taxon>Dothideales</taxon>
        <taxon>Saccotheciaceae</taxon>
        <taxon>Aureobasidium</taxon>
    </lineage>
</organism>
<evidence type="ECO:0000313" key="3">
    <source>
        <dbReference type="Proteomes" id="UP000716446"/>
    </source>
</evidence>
<keyword evidence="3" id="KW-1185">Reference proteome</keyword>
<evidence type="ECO:0000259" key="1">
    <source>
        <dbReference type="PROSITE" id="PS50280"/>
    </source>
</evidence>
<comment type="caution">
    <text evidence="2">The sequence shown here is derived from an EMBL/GenBank/DDBJ whole genome shotgun (WGS) entry which is preliminary data.</text>
</comment>
<feature type="non-terminal residue" evidence="2">
    <location>
        <position position="166"/>
    </location>
</feature>
<dbReference type="Gene3D" id="2.170.270.10">
    <property type="entry name" value="SET domain"/>
    <property type="match status" value="1"/>
</dbReference>
<dbReference type="PROSITE" id="PS50280">
    <property type="entry name" value="SET"/>
    <property type="match status" value="1"/>
</dbReference>
<feature type="domain" description="SET" evidence="1">
    <location>
        <begin position="20"/>
        <end position="138"/>
    </location>
</feature>
<dbReference type="CDD" id="cd10540">
    <property type="entry name" value="SET_SpSet7-like"/>
    <property type="match status" value="1"/>
</dbReference>
<name>A0A9N8PGJ2_9PEZI</name>
<dbReference type="AlphaFoldDB" id="A0A9N8PGJ2"/>
<evidence type="ECO:0000313" key="2">
    <source>
        <dbReference type="EMBL" id="CAD0094787.1"/>
    </source>
</evidence>